<organism evidence="1 2">
    <name type="scientific">Stigmatella erecta</name>
    <dbReference type="NCBI Taxonomy" id="83460"/>
    <lineage>
        <taxon>Bacteria</taxon>
        <taxon>Pseudomonadati</taxon>
        <taxon>Myxococcota</taxon>
        <taxon>Myxococcia</taxon>
        <taxon>Myxococcales</taxon>
        <taxon>Cystobacterineae</taxon>
        <taxon>Archangiaceae</taxon>
        <taxon>Stigmatella</taxon>
    </lineage>
</organism>
<evidence type="ECO:0000313" key="1">
    <source>
        <dbReference type="EMBL" id="SET88749.1"/>
    </source>
</evidence>
<dbReference type="RefSeq" id="WP_093519646.1">
    <property type="nucleotide sequence ID" value="NZ_FOIJ01000005.1"/>
</dbReference>
<keyword evidence="2" id="KW-1185">Reference proteome</keyword>
<gene>
    <name evidence="1" type="ORF">SAMN05443639_105171</name>
</gene>
<dbReference type="Proteomes" id="UP000199181">
    <property type="component" value="Unassembled WGS sequence"/>
</dbReference>
<sequence length="1110" mass="121999">MKIPSREAFLSELEPLGYGARVARAAALGRGGREQPGLRPLMDTLFAGDAYEGSLAIELAQGAGAVDLVLRGLTHPSGRVRGHAASSVGRFVPDDGAIEAVLPRLAPATRRLVLKSVAKARRGALAARLLPTVFTRHGAAEAALLLSALDAAGVARFLPALEHAVRSWRTLVHRHPDVVLAFLHARFLQSPERQRAWLFSLYESPLAALTPLRPDAVLRLVQEFSLPEVLPAFFVRYLPSLVRRHPGPVLALLLRPAFRANLHAQGLSNGLLRQVKVFTLEQRLSLAQALAEAPYQLGRFLEAFAPSERGPLFTVAFVGTSPRVLPGALLAALPHAARDAEASRQLELREVQEDRNQQLALQGLRSIDHAREPLQKAAFASKAEDRARALVLLVSCTGLSRRGMTETLAHLSRLKNEQDPVRLAVMNALVQVPVSVFQPGHLPALEALLTYAVEARDTSMGTQGAFQQLAFRFIQAHATEPEGPFFRFALATLKRLAGQSGTLVIPSLEKNLPRGAEHPLFAALLPMIRAAGQREGYDLILSLAKALGRRAWGMDMLQQMLEPITEAKPDWLAQTALQLWLAPPRTRDVRVRKLLDRDESAITLPLVFEHLHRRRQEWLDPYLQGRAFRGRFTTGKTGWVPSVQRGFHRWLPRQQRTFRDVLLRIAQDTSRSAWERAGVLRVLPALHVVDVETLRPFLQSSEVPIREAALGALVWLDRPEPALPLLLESLDGDQARVAMYAIPRVGKFVSPETLSAALGALLSRERLKVTVAKEALRLLGTFRSPQSMALLRQQWRRPELHRDVRIAVGHAARQLLDDPEAWTLLEEMAQSPDTAVATSLIEQGPAAIPVTLRPRYAALVLHVSRHPDLAVRRQAFTALPAWSVGMEAPVAKEASGRVLDLASGAEWREATQALVEATREGTAFEHVVACAAKLASAPAAEDATPERDVPALQRLKGLVQGLLELPRPVRLRLRAELESVAQVLSQDAALWPLRASIRLASLEWNDASRTAEVLLALGEEIRAEPLFAPDFAFVVSAAVNNPQAEWTPELLLDTVDRLGNALPLVSLELISAAGQRLHWREDAALRLRALRRHPSAAIRAAARSVVTANE</sequence>
<evidence type="ECO:0000313" key="2">
    <source>
        <dbReference type="Proteomes" id="UP000199181"/>
    </source>
</evidence>
<dbReference type="SUPFAM" id="SSF48371">
    <property type="entry name" value="ARM repeat"/>
    <property type="match status" value="1"/>
</dbReference>
<name>A0A1I0HXD7_9BACT</name>
<protein>
    <submittedName>
        <fullName evidence="1">Uncharacterized protein</fullName>
    </submittedName>
</protein>
<accession>A0A1I0HXD7</accession>
<dbReference type="AlphaFoldDB" id="A0A1I0HXD7"/>
<reference evidence="2" key="1">
    <citation type="submission" date="2016-10" db="EMBL/GenBank/DDBJ databases">
        <authorList>
            <person name="Varghese N."/>
            <person name="Submissions S."/>
        </authorList>
    </citation>
    <scope>NUCLEOTIDE SEQUENCE [LARGE SCALE GENOMIC DNA]</scope>
    <source>
        <strain evidence="2">DSM 16858</strain>
    </source>
</reference>
<proteinExistence type="predicted"/>
<dbReference type="EMBL" id="FOIJ01000005">
    <property type="protein sequence ID" value="SET88749.1"/>
    <property type="molecule type" value="Genomic_DNA"/>
</dbReference>
<dbReference type="InterPro" id="IPR016024">
    <property type="entry name" value="ARM-type_fold"/>
</dbReference>